<comment type="caution">
    <text evidence="1">The sequence shown here is derived from an EMBL/GenBank/DDBJ whole genome shotgun (WGS) entry which is preliminary data.</text>
</comment>
<evidence type="ECO:0000313" key="2">
    <source>
        <dbReference type="Proteomes" id="UP000295636"/>
    </source>
</evidence>
<accession>A0A4R5L085</accession>
<reference evidence="1 2" key="1">
    <citation type="submission" date="2019-03" db="EMBL/GenBank/DDBJ databases">
        <title>This is whole genome sequence of Paenibacillus sp MS74 strain.</title>
        <authorList>
            <person name="Trinh H.N."/>
        </authorList>
    </citation>
    <scope>NUCLEOTIDE SEQUENCE [LARGE SCALE GENOMIC DNA]</scope>
    <source>
        <strain evidence="1 2">MS74</strain>
    </source>
</reference>
<dbReference type="AlphaFoldDB" id="A0A4R5L085"/>
<gene>
    <name evidence="1" type="ORF">E1757_04560</name>
</gene>
<evidence type="ECO:0000313" key="1">
    <source>
        <dbReference type="EMBL" id="TDG00888.1"/>
    </source>
</evidence>
<protein>
    <submittedName>
        <fullName evidence="1">Uncharacterized protein</fullName>
    </submittedName>
</protein>
<keyword evidence="2" id="KW-1185">Reference proteome</keyword>
<dbReference type="RefSeq" id="WP_133225598.1">
    <property type="nucleotide sequence ID" value="NZ_SMRT01000001.1"/>
</dbReference>
<dbReference type="EMBL" id="SMRT01000001">
    <property type="protein sequence ID" value="TDG00888.1"/>
    <property type="molecule type" value="Genomic_DNA"/>
</dbReference>
<name>A0A4R5L085_9BACL</name>
<dbReference type="OrthoDB" id="2604202at2"/>
<sequence length="135" mass="16137">MFIIEAHNGKRTWISGILQDEEAAKDYFNSIPEDLRKFQSIVSVSTLSYPFYIVEERKSFRYLNRADVEGLFDSISKLDDEDHVYFNLYYNTQDYRHSEPGVDYMGILNHMHIDNQFLMNYQRYGKDLLVRNRMA</sequence>
<organism evidence="1 2">
    <name type="scientific">Paenibacillus piri</name>
    <dbReference type="NCBI Taxonomy" id="2547395"/>
    <lineage>
        <taxon>Bacteria</taxon>
        <taxon>Bacillati</taxon>
        <taxon>Bacillota</taxon>
        <taxon>Bacilli</taxon>
        <taxon>Bacillales</taxon>
        <taxon>Paenibacillaceae</taxon>
        <taxon>Paenibacillus</taxon>
    </lineage>
</organism>
<dbReference type="Proteomes" id="UP000295636">
    <property type="component" value="Unassembled WGS sequence"/>
</dbReference>
<proteinExistence type="predicted"/>